<dbReference type="InterPro" id="IPR036237">
    <property type="entry name" value="Xyl_isomerase-like_sf"/>
</dbReference>
<protein>
    <submittedName>
        <fullName evidence="1">Uncharacterized protein</fullName>
    </submittedName>
</protein>
<dbReference type="PANTHER" id="PTHR42194">
    <property type="entry name" value="UPF0276 PROTEIN HI_1600"/>
    <property type="match status" value="1"/>
</dbReference>
<dbReference type="PANTHER" id="PTHR42194:SF1">
    <property type="entry name" value="UPF0276 PROTEIN HI_1600"/>
    <property type="match status" value="1"/>
</dbReference>
<accession>A0A1W1XV87</accession>
<dbReference type="Gene3D" id="3.20.20.150">
    <property type="entry name" value="Divalent-metal-dependent TIM barrel enzymes"/>
    <property type="match status" value="1"/>
</dbReference>
<evidence type="ECO:0000313" key="2">
    <source>
        <dbReference type="Proteomes" id="UP000192761"/>
    </source>
</evidence>
<dbReference type="InterPro" id="IPR007801">
    <property type="entry name" value="MbnB/TglH/ChrH"/>
</dbReference>
<reference evidence="1 2" key="1">
    <citation type="submission" date="2017-04" db="EMBL/GenBank/DDBJ databases">
        <authorList>
            <person name="Afonso C.L."/>
            <person name="Miller P.J."/>
            <person name="Scott M.A."/>
            <person name="Spackman E."/>
            <person name="Goraichik I."/>
            <person name="Dimitrov K.M."/>
            <person name="Suarez D.L."/>
            <person name="Swayne D.E."/>
        </authorList>
    </citation>
    <scope>NUCLEOTIDE SEQUENCE [LARGE SCALE GENOMIC DNA]</scope>
    <source>
        <strain evidence="1 2">DSM 23236</strain>
    </source>
</reference>
<dbReference type="STRING" id="1121001.SAMN02745857_03004"/>
<dbReference type="RefSeq" id="WP_084091663.1">
    <property type="nucleotide sequence ID" value="NZ_FWXD01000019.1"/>
</dbReference>
<gene>
    <name evidence="1" type="ORF">SAMN02745857_03004</name>
</gene>
<dbReference type="AlphaFoldDB" id="A0A1W1XV87"/>
<keyword evidence="2" id="KW-1185">Reference proteome</keyword>
<dbReference type="NCBIfam" id="NF003818">
    <property type="entry name" value="PRK05409.1"/>
    <property type="match status" value="1"/>
</dbReference>
<dbReference type="Proteomes" id="UP000192761">
    <property type="component" value="Unassembled WGS sequence"/>
</dbReference>
<proteinExistence type="predicted"/>
<organism evidence="1 2">
    <name type="scientific">Andreprevotia lacus DSM 23236</name>
    <dbReference type="NCBI Taxonomy" id="1121001"/>
    <lineage>
        <taxon>Bacteria</taxon>
        <taxon>Pseudomonadati</taxon>
        <taxon>Pseudomonadota</taxon>
        <taxon>Betaproteobacteria</taxon>
        <taxon>Neisseriales</taxon>
        <taxon>Chitinibacteraceae</taxon>
        <taxon>Andreprevotia</taxon>
    </lineage>
</organism>
<dbReference type="OrthoDB" id="9763101at2"/>
<sequence>MPGTALPQLGLGLRHVHVEHILQHQPEVDWFEIISENFMFSHGRPRHVLRQVAERYPLAMHGVSLSIGSSDPLDMAYLRALKVLADEIKPRWISDHLCWTGVHGHNTHDLLPLPLTDETLAHVAARVRTVQDVLQRPLLLENPSTYLRYAASTWSEPAFLAELVAQTGCQLLFDVNNCYVSCFNAGQDPQDYLATLPWHAIAQLHLAGHQHCGTHIIDTHDRPVAAPVWELFRQVWARSPQPGVLLEWDADIPDFDACLAELHKARRYLHEDIPADAARPAARHEAISTPVDFLIAPVLQDAATHTTEPRHAQPVL</sequence>
<name>A0A1W1XV87_9NEIS</name>
<dbReference type="EMBL" id="FWXD01000019">
    <property type="protein sequence ID" value="SMC27869.1"/>
    <property type="molecule type" value="Genomic_DNA"/>
</dbReference>
<dbReference type="Pfam" id="PF05114">
    <property type="entry name" value="MbnB_TglH_ChrH"/>
    <property type="match status" value="1"/>
</dbReference>
<dbReference type="SUPFAM" id="SSF51658">
    <property type="entry name" value="Xylose isomerase-like"/>
    <property type="match status" value="1"/>
</dbReference>
<evidence type="ECO:0000313" key="1">
    <source>
        <dbReference type="EMBL" id="SMC27869.1"/>
    </source>
</evidence>